<keyword evidence="2 6" id="KW-0812">Transmembrane</keyword>
<dbReference type="CDD" id="cd00154">
    <property type="entry name" value="Rab"/>
    <property type="match status" value="1"/>
</dbReference>
<dbReference type="PRINTS" id="PR00449">
    <property type="entry name" value="RASTRNSFRMNG"/>
</dbReference>
<dbReference type="Pfam" id="PF12739">
    <property type="entry name" value="TRAPPC-Trs85"/>
    <property type="match status" value="1"/>
</dbReference>
<dbReference type="GO" id="GO:1990072">
    <property type="term" value="C:TRAPPIII protein complex"/>
    <property type="evidence" value="ECO:0007669"/>
    <property type="project" value="TreeGrafter"/>
</dbReference>
<feature type="compositionally biased region" description="Acidic residues" evidence="5">
    <location>
        <begin position="523"/>
        <end position="534"/>
    </location>
</feature>
<feature type="region of interest" description="Disordered" evidence="5">
    <location>
        <begin position="249"/>
        <end position="336"/>
    </location>
</feature>
<dbReference type="PROSITE" id="PS51419">
    <property type="entry name" value="RAB"/>
    <property type="match status" value="1"/>
</dbReference>
<dbReference type="SMART" id="SM00176">
    <property type="entry name" value="RAN"/>
    <property type="match status" value="1"/>
</dbReference>
<dbReference type="OrthoDB" id="437922at2759"/>
<dbReference type="GO" id="GO:0005525">
    <property type="term" value="F:GTP binding"/>
    <property type="evidence" value="ECO:0007669"/>
    <property type="project" value="InterPro"/>
</dbReference>
<gene>
    <name evidence="7" type="primary">Contig3069.g3283</name>
    <name evidence="7" type="ORF">STYLEM_7184</name>
</gene>
<dbReference type="SMART" id="SM00173">
    <property type="entry name" value="RAS"/>
    <property type="match status" value="1"/>
</dbReference>
<dbReference type="GO" id="GO:0016020">
    <property type="term" value="C:membrane"/>
    <property type="evidence" value="ECO:0007669"/>
    <property type="project" value="UniProtKB-SubCell"/>
</dbReference>
<feature type="region of interest" description="Disordered" evidence="5">
    <location>
        <begin position="519"/>
        <end position="551"/>
    </location>
</feature>
<evidence type="ECO:0000256" key="3">
    <source>
        <dbReference type="ARBA" id="ARBA00022989"/>
    </source>
</evidence>
<feature type="compositionally biased region" description="Polar residues" evidence="5">
    <location>
        <begin position="304"/>
        <end position="318"/>
    </location>
</feature>
<keyword evidence="3 6" id="KW-1133">Transmembrane helix</keyword>
<evidence type="ECO:0000256" key="5">
    <source>
        <dbReference type="SAM" id="MobiDB-lite"/>
    </source>
</evidence>
<dbReference type="SMART" id="SM00175">
    <property type="entry name" value="RAB"/>
    <property type="match status" value="1"/>
</dbReference>
<reference evidence="7 8" key="1">
    <citation type="submission" date="2014-06" db="EMBL/GenBank/DDBJ databases">
        <authorList>
            <person name="Swart Estienne"/>
        </authorList>
    </citation>
    <scope>NUCLEOTIDE SEQUENCE [LARGE SCALE GENOMIC DNA]</scope>
    <source>
        <strain evidence="7 8">130c</strain>
    </source>
</reference>
<evidence type="ECO:0000256" key="4">
    <source>
        <dbReference type="ARBA" id="ARBA00023136"/>
    </source>
</evidence>
<evidence type="ECO:0000256" key="6">
    <source>
        <dbReference type="SAM" id="Phobius"/>
    </source>
</evidence>
<comment type="subcellular location">
    <subcellularLocation>
        <location evidence="1">Membrane</location>
        <topology evidence="1">Multi-pass membrane protein</topology>
    </subcellularLocation>
</comment>
<protein>
    <submittedName>
        <fullName evidence="7">Rab gtpase 2b</fullName>
    </submittedName>
</protein>
<dbReference type="Pfam" id="PF00071">
    <property type="entry name" value="Ras"/>
    <property type="match status" value="1"/>
</dbReference>
<dbReference type="NCBIfam" id="TIGR00231">
    <property type="entry name" value="small_GTP"/>
    <property type="match status" value="1"/>
</dbReference>
<dbReference type="Proteomes" id="UP000039865">
    <property type="component" value="Unassembled WGS sequence"/>
</dbReference>
<dbReference type="InterPro" id="IPR027417">
    <property type="entry name" value="P-loop_NTPase"/>
</dbReference>
<dbReference type="InterPro" id="IPR001806">
    <property type="entry name" value="Small_GTPase"/>
</dbReference>
<dbReference type="Gene3D" id="3.40.50.300">
    <property type="entry name" value="P-loop containing nucleotide triphosphate hydrolases"/>
    <property type="match status" value="1"/>
</dbReference>
<organism evidence="7 8">
    <name type="scientific">Stylonychia lemnae</name>
    <name type="common">Ciliate</name>
    <dbReference type="NCBI Taxonomy" id="5949"/>
    <lineage>
        <taxon>Eukaryota</taxon>
        <taxon>Sar</taxon>
        <taxon>Alveolata</taxon>
        <taxon>Ciliophora</taxon>
        <taxon>Intramacronucleata</taxon>
        <taxon>Spirotrichea</taxon>
        <taxon>Stichotrichia</taxon>
        <taxon>Sporadotrichida</taxon>
        <taxon>Oxytrichidae</taxon>
        <taxon>Stylonychinae</taxon>
        <taxon>Stylonychia</taxon>
    </lineage>
</organism>
<dbReference type="SMART" id="SM00174">
    <property type="entry name" value="RHO"/>
    <property type="match status" value="1"/>
</dbReference>
<dbReference type="GO" id="GO:0003924">
    <property type="term" value="F:GTPase activity"/>
    <property type="evidence" value="ECO:0007669"/>
    <property type="project" value="InterPro"/>
</dbReference>
<dbReference type="PANTHER" id="PTHR12975">
    <property type="entry name" value="TRANSPORT PROTEIN TRAPP"/>
    <property type="match status" value="1"/>
</dbReference>
<dbReference type="SUPFAM" id="SSF144091">
    <property type="entry name" value="Rhomboid-like"/>
    <property type="match status" value="1"/>
</dbReference>
<dbReference type="SUPFAM" id="SSF52540">
    <property type="entry name" value="P-loop containing nucleoside triphosphate hydrolases"/>
    <property type="match status" value="1"/>
</dbReference>
<evidence type="ECO:0000313" key="8">
    <source>
        <dbReference type="Proteomes" id="UP000039865"/>
    </source>
</evidence>
<accession>A0A078A7I3</accession>
<keyword evidence="8" id="KW-1185">Reference proteome</keyword>
<feature type="compositionally biased region" description="Low complexity" evidence="5">
    <location>
        <begin position="250"/>
        <end position="283"/>
    </location>
</feature>
<dbReference type="PROSITE" id="PS51421">
    <property type="entry name" value="RAS"/>
    <property type="match status" value="1"/>
</dbReference>
<name>A0A078A7I3_STYLE</name>
<feature type="transmembrane region" description="Helical" evidence="6">
    <location>
        <begin position="100"/>
        <end position="119"/>
    </location>
</feature>
<dbReference type="PROSITE" id="PS51420">
    <property type="entry name" value="RHO"/>
    <property type="match status" value="1"/>
</dbReference>
<feature type="transmembrane region" description="Helical" evidence="6">
    <location>
        <begin position="75"/>
        <end position="94"/>
    </location>
</feature>
<dbReference type="InterPro" id="IPR035952">
    <property type="entry name" value="Rhomboid-like_sf"/>
</dbReference>
<evidence type="ECO:0000313" key="7">
    <source>
        <dbReference type="EMBL" id="CDW78210.1"/>
    </source>
</evidence>
<feature type="transmembrane region" description="Helical" evidence="6">
    <location>
        <begin position="145"/>
        <end position="170"/>
    </location>
</feature>
<proteinExistence type="predicted"/>
<dbReference type="InParanoid" id="A0A078A7I3"/>
<dbReference type="EMBL" id="CCKQ01006866">
    <property type="protein sequence ID" value="CDW78210.1"/>
    <property type="molecule type" value="Genomic_DNA"/>
</dbReference>
<dbReference type="InterPro" id="IPR005225">
    <property type="entry name" value="Small_GTP-bd"/>
</dbReference>
<dbReference type="FunFam" id="3.40.50.300:FF:000808">
    <property type="entry name" value="Small GTP-binding protein, putative"/>
    <property type="match status" value="1"/>
</dbReference>
<evidence type="ECO:0000256" key="2">
    <source>
        <dbReference type="ARBA" id="ARBA00022692"/>
    </source>
</evidence>
<sequence length="1857" mass="215105">MIPVRGLNNSQSQDPPDCQEQIKQMWANVPTFCRIFTGPFVHTDLIQLLFSLMSYMPTAMQYEKIEGTIKQAHRFFLNSILIEVLFVISCFALSQTYSQAYILAPSIGLWPILFCDITIECNKSPDLARGLCCLPIQIKSKYYPWALLAIFSLFFGFRLDLFIGLAVGYLNILGYLKKLDVSIHRAKIWEAKYPFKLYAQQPQQLHHNKTVQLDLNLLKHNNQQIKKQQKIQNQFSAFQGRGVALGGASSGTSSSSSSTSSKTNTSKSSYGSTSTNTSTSSSTQLTNEQRARSLVGQSKLIDQKGNTSKVNDSANTTLDGEDNVGHPTGGSPAQQYLKVRNNTSDDDIEVKYHIHCLHYMIGVGKSCLLARIMDNEFKIEHQVTIGVEFGSFVTKIEEKIVKLQIWDTAGQESFRSITRIFYRGAHCVFLTYDITRDDTFVNVIDWLKEIKQHANSDIIIYLIGNRCDLEEDREVTRERAIEFCKQYNIDRFFETSAKTGDNVEEVFSIASKELYLQSKEAPQEEDDTIPEDKDDASKKKNIKVGSKTNNKKKEGSKCFIKIKARSYTVKDILKKQSSVTPAELFRPFAEVGNLNNISLQTCEKNQPFKLKNFKVDFLDSNKIDGHNQHDQSMLIDFIIQNSSPSKFDDQSKSIKEVQFALSNQKDPDTARRAIQTVQDLDRTDNLTPWFSKWKKQFLQTTKFSDHELLHQPISFIYFISATEHDPLGTIDILKRADNLPSLYREGIYDDSNQNVLQFVFILNPTDNQKVYQDTYDTVKQKFPPAFIYEVPMTKGNDVQAGEDLWSKFVDLDEQIIMQELHLESQERGRSFSQEDRMKIKTTVRRIIEKQILPFIERKIRNLEQNIANTRKGIKNSLKMLWKKPERGENDGLKESFKMNKEELELCNLVDLSFVTQDYETASINSKIPFNDFKKCKAFRHSASCQEVQAFATIGFDPNYTQPSTFKEVDAMIDNAYQLYHKSNKSQYLIRFALLVSELYDSLERYQESANYLLRIANEIKDQSVIVPLFQEQAAYKYLYLKQYRKFALHMILAGKSYEKLMLQNYSFNCFTIVHPFYQRHKGWNGIRFQLYSSLGRNSQNMGDINLAVKFFRNLLQLCCEFDHQQEQKNCLNEFLIAVQNWSRQKSINLIGVGGEQQQDQKAHIGQLNLPVILEESIEVFISSEKLHSNKQENLINRYYVSYPNNSSNIMDDNQEYVIQQKAELNSANVPWKFLAKQIFEFMNEEKRRAPEYEIKNDSCQFNEEEINEFAIFDCSSRARKRDLTMKKVRKAYANESIIVKILIKNPLMADISINNLRLVCRYENQESKSDDFEQLERSVVLRSLETKEIILEVFPKKSGKFIIERIEWILFDVVSCAYQMVQPIDKDKSLLTQEELVVPKKLVEREHNFIYDILPQSGEVIAQIQIGESQDQTNFIFTEFQKGTLILKNMSPLALKNGYIVCSHPMIFGFSRMRIFDQIQPNGQFTLPLFIRASLMQQNEIKFLVRYETILKSELEQQESASKMTKYRFVRLMFNIDSQYAFQPKRHVHLSTKKANEHIFNIQIVDNIVPGSFYQTPKIQAIEIINRQKLWTLKKKDNKGQFFIIIPNRDNDSPQSLLSYEQNETQSILENEKMKNFYDQEVAFVMNKFKIQPTQEEEEVDIVIQWTMPQLNKNGFYCLFKIPLLKVQKQLTDQQNKLLRQRSMKTKEDQALQSARELPKLNPLHIAYSYEKTVSHNFNSDQSGSIIPAIVSFSLSISNMIQTKDFSINCRIEAINEWTQLSNPSDVSEADTFLWVGKTQHIIKSLKTNVSQSYSKQNYRKSREFNQSVLSLSQVFITLIDLGSLSMMMKAKQSITL</sequence>
<dbReference type="InterPro" id="IPR024420">
    <property type="entry name" value="TRAPP_III_complex_Trs85"/>
</dbReference>
<dbReference type="PANTHER" id="PTHR12975:SF6">
    <property type="entry name" value="TRAFFICKING PROTEIN PARTICLE COMPLEX SUBUNIT 8"/>
    <property type="match status" value="1"/>
</dbReference>
<evidence type="ECO:0000256" key="1">
    <source>
        <dbReference type="ARBA" id="ARBA00004141"/>
    </source>
</evidence>
<keyword evidence="4 6" id="KW-0472">Membrane</keyword>